<gene>
    <name evidence="4" type="ORF">J2Z37_005203</name>
</gene>
<dbReference type="EMBL" id="JAGGKT010000052">
    <property type="protein sequence ID" value="MBP1935134.1"/>
    <property type="molecule type" value="Genomic_DNA"/>
</dbReference>
<dbReference type="Pfam" id="PF01548">
    <property type="entry name" value="DEDD_Tnp_IS110"/>
    <property type="match status" value="1"/>
</dbReference>
<dbReference type="Proteomes" id="UP001519343">
    <property type="component" value="Unassembled WGS sequence"/>
</dbReference>
<evidence type="ECO:0000259" key="2">
    <source>
        <dbReference type="Pfam" id="PF01548"/>
    </source>
</evidence>
<dbReference type="PANTHER" id="PTHR33055">
    <property type="entry name" value="TRANSPOSASE FOR INSERTION SEQUENCE ELEMENT IS1111A"/>
    <property type="match status" value="1"/>
</dbReference>
<keyword evidence="1" id="KW-0175">Coiled coil</keyword>
<keyword evidence="5" id="KW-1185">Reference proteome</keyword>
<name>A0ABS4GXY2_9BACL</name>
<reference evidence="4 5" key="1">
    <citation type="submission" date="2021-03" db="EMBL/GenBank/DDBJ databases">
        <title>Genomic Encyclopedia of Type Strains, Phase IV (KMG-IV): sequencing the most valuable type-strain genomes for metagenomic binning, comparative biology and taxonomic classification.</title>
        <authorList>
            <person name="Goeker M."/>
        </authorList>
    </citation>
    <scope>NUCLEOTIDE SEQUENCE [LARGE SCALE GENOMIC DNA]</scope>
    <source>
        <strain evidence="4 5">DSM 24738</strain>
    </source>
</reference>
<feature type="domain" description="Transposase IS110-like N-terminal" evidence="2">
    <location>
        <begin position="8"/>
        <end position="155"/>
    </location>
</feature>
<dbReference type="InterPro" id="IPR047650">
    <property type="entry name" value="Transpos_IS110"/>
</dbReference>
<evidence type="ECO:0000259" key="3">
    <source>
        <dbReference type="Pfam" id="PF02371"/>
    </source>
</evidence>
<sequence length="381" mass="43226">MIMSKKYVGLDVSKNKIVVAIAPENRDEAVRYWGSINHTKEAVVKLVKQLTKEGNVILDVCYEAGPTGFELHRWFLELSVLCTVTAPQALDGNKKIKTDKRDAIRLAQLWRAKELTPIYVPAQDDEALRDLTRAREDSVEDLNRHKQRLTKFLLRHQIKPSKEMNLWTTVYEEWLDTLRFSRVAEDMVFQEYRNSIREATSRIKRYEREMEQQTKSSNLAPLIQALQGLRGVALVTATTIAAELGDIAGRFATPGQLMSYMGLVPSESSSGGGRWQGSITKVGNAHVRRVLVEAAWSYRVSPAIRRSLRERLEGLGPEIEAISWEAQRRLHKKYSKMVAKGKHKGTVAAAVARELAGFIWAIGMEVYKRQLKEKARKQPAA</sequence>
<dbReference type="InterPro" id="IPR003346">
    <property type="entry name" value="Transposase_20"/>
</dbReference>
<dbReference type="InterPro" id="IPR002525">
    <property type="entry name" value="Transp_IS110-like_N"/>
</dbReference>
<evidence type="ECO:0000256" key="1">
    <source>
        <dbReference type="SAM" id="Coils"/>
    </source>
</evidence>
<feature type="domain" description="Transposase IS116/IS110/IS902 C-terminal" evidence="3">
    <location>
        <begin position="224"/>
        <end position="299"/>
    </location>
</feature>
<evidence type="ECO:0000313" key="4">
    <source>
        <dbReference type="EMBL" id="MBP1935134.1"/>
    </source>
</evidence>
<dbReference type="Pfam" id="PF02371">
    <property type="entry name" value="Transposase_20"/>
    <property type="match status" value="1"/>
</dbReference>
<feature type="coiled-coil region" evidence="1">
    <location>
        <begin position="189"/>
        <end position="216"/>
    </location>
</feature>
<dbReference type="PANTHER" id="PTHR33055:SF15">
    <property type="entry name" value="TRANSPOSASE-RELATED"/>
    <property type="match status" value="1"/>
</dbReference>
<comment type="caution">
    <text evidence="4">The sequence shown here is derived from an EMBL/GenBank/DDBJ whole genome shotgun (WGS) entry which is preliminary data.</text>
</comment>
<protein>
    <submittedName>
        <fullName evidence="4">Transposase</fullName>
    </submittedName>
</protein>
<accession>A0ABS4GXY2</accession>
<dbReference type="RefSeq" id="WP_209813090.1">
    <property type="nucleotide sequence ID" value="NZ_JAGGKT010000052.1"/>
</dbReference>
<evidence type="ECO:0000313" key="5">
    <source>
        <dbReference type="Proteomes" id="UP001519343"/>
    </source>
</evidence>
<organism evidence="4 5">
    <name type="scientific">Ammoniphilus resinae</name>
    <dbReference type="NCBI Taxonomy" id="861532"/>
    <lineage>
        <taxon>Bacteria</taxon>
        <taxon>Bacillati</taxon>
        <taxon>Bacillota</taxon>
        <taxon>Bacilli</taxon>
        <taxon>Bacillales</taxon>
        <taxon>Paenibacillaceae</taxon>
        <taxon>Aneurinibacillus group</taxon>
        <taxon>Ammoniphilus</taxon>
    </lineage>
</organism>
<dbReference type="NCBIfam" id="NF033542">
    <property type="entry name" value="transpos_IS110"/>
    <property type="match status" value="1"/>
</dbReference>
<proteinExistence type="predicted"/>